<keyword evidence="3" id="KW-1185">Reference proteome</keyword>
<dbReference type="SUPFAM" id="SSF52540">
    <property type="entry name" value="P-loop containing nucleoside triphosphate hydrolases"/>
    <property type="match status" value="1"/>
</dbReference>
<feature type="compositionally biased region" description="Basic and acidic residues" evidence="1">
    <location>
        <begin position="246"/>
        <end position="272"/>
    </location>
</feature>
<dbReference type="AlphaFoldDB" id="A0A2M9CEC4"/>
<dbReference type="RefSeq" id="WP_100423273.1">
    <property type="nucleotide sequence ID" value="NZ_BOOX01000001.1"/>
</dbReference>
<dbReference type="EMBL" id="PGFE01000003">
    <property type="protein sequence ID" value="PJJ70274.1"/>
    <property type="molecule type" value="Genomic_DNA"/>
</dbReference>
<dbReference type="OrthoDB" id="3775353at2"/>
<dbReference type="Gene3D" id="3.40.50.300">
    <property type="entry name" value="P-loop containing nucleotide triphosphate hydrolases"/>
    <property type="match status" value="1"/>
</dbReference>
<organism evidence="2 3">
    <name type="scientific">Sediminihabitans luteus</name>
    <dbReference type="NCBI Taxonomy" id="1138585"/>
    <lineage>
        <taxon>Bacteria</taxon>
        <taxon>Bacillati</taxon>
        <taxon>Actinomycetota</taxon>
        <taxon>Actinomycetes</taxon>
        <taxon>Micrococcales</taxon>
        <taxon>Cellulomonadaceae</taxon>
        <taxon>Sediminihabitans</taxon>
    </lineage>
</organism>
<dbReference type="InterPro" id="IPR027417">
    <property type="entry name" value="P-loop_NTPase"/>
</dbReference>
<comment type="caution">
    <text evidence="2">The sequence shown here is derived from an EMBL/GenBank/DDBJ whole genome shotgun (WGS) entry which is preliminary data.</text>
</comment>
<reference evidence="2 3" key="1">
    <citation type="submission" date="2017-11" db="EMBL/GenBank/DDBJ databases">
        <title>Genomic Encyclopedia of Archaeal and Bacterial Type Strains, Phase II (KMG-II): From Individual Species to Whole Genera.</title>
        <authorList>
            <person name="Goeker M."/>
        </authorList>
    </citation>
    <scope>NUCLEOTIDE SEQUENCE [LARGE SCALE GENOMIC DNA]</scope>
    <source>
        <strain evidence="2 3">DSM 25478</strain>
    </source>
</reference>
<evidence type="ECO:0000256" key="1">
    <source>
        <dbReference type="SAM" id="MobiDB-lite"/>
    </source>
</evidence>
<accession>A0A2M9CEC4</accession>
<evidence type="ECO:0000313" key="2">
    <source>
        <dbReference type="EMBL" id="PJJ70274.1"/>
    </source>
</evidence>
<feature type="region of interest" description="Disordered" evidence="1">
    <location>
        <begin position="209"/>
        <end position="272"/>
    </location>
</feature>
<evidence type="ECO:0008006" key="4">
    <source>
        <dbReference type="Google" id="ProtNLM"/>
    </source>
</evidence>
<name>A0A2M9CEC4_9CELL</name>
<sequence length="272" mass="28808">MQITLDQVRVDGRRDPLLAPFSGTLATRERVLVAAEPGHGHTALALVATGRMRPAGGSVVLDAGDRAVVGARTLRDVSAVVDVPGITEPDDALTVADVVAEGLTFAGLRAWPGDVARWIAAYACGSALDRRARVDQLAGPDRTALLTALAAARPDVRFLVLVLPDRHGGDPHATWELARHYAEQGYGVLVGATRATARLLGAELLGARSADPLHSPPEIALAERFPEPEPEPEPAPEPGPAASDTAPDHDTRDTRDIHDTHDTHDTEPEDPR</sequence>
<protein>
    <recommendedName>
        <fullName evidence="4">ABC transporter family protein</fullName>
    </recommendedName>
</protein>
<evidence type="ECO:0000313" key="3">
    <source>
        <dbReference type="Proteomes" id="UP000231693"/>
    </source>
</evidence>
<proteinExistence type="predicted"/>
<dbReference type="Proteomes" id="UP000231693">
    <property type="component" value="Unassembled WGS sequence"/>
</dbReference>
<gene>
    <name evidence="2" type="ORF">CLV28_2105</name>
</gene>